<accession>A0A6B0T611</accession>
<dbReference type="Proteomes" id="UP000466535">
    <property type="component" value="Unassembled WGS sequence"/>
</dbReference>
<reference evidence="1 2" key="1">
    <citation type="submission" date="2019-12" db="EMBL/GenBank/DDBJ databases">
        <title>Isolation and characterization of three novel carbon monoxide-oxidizing members of Halobacteria from salione crusts and soils.</title>
        <authorList>
            <person name="Myers M.R."/>
            <person name="King G.M."/>
        </authorList>
    </citation>
    <scope>NUCLEOTIDE SEQUENCE [LARGE SCALE GENOMIC DNA]</scope>
    <source>
        <strain evidence="1 2">WSH3</strain>
    </source>
</reference>
<evidence type="ECO:0000313" key="1">
    <source>
        <dbReference type="EMBL" id="MXR50651.1"/>
    </source>
</evidence>
<dbReference type="OrthoDB" id="319931at2157"/>
<evidence type="ECO:0000313" key="2">
    <source>
        <dbReference type="Proteomes" id="UP000466535"/>
    </source>
</evidence>
<dbReference type="EMBL" id="WUUT01000001">
    <property type="protein sequence ID" value="MXR50651.1"/>
    <property type="molecule type" value="Genomic_DNA"/>
</dbReference>
<proteinExistence type="predicted"/>
<dbReference type="RefSeq" id="WP_159762758.1">
    <property type="nucleotide sequence ID" value="NZ_WUUT01000001.1"/>
</dbReference>
<organism evidence="1 2">
    <name type="scientific">Halovenus carboxidivorans</name>
    <dbReference type="NCBI Taxonomy" id="2692199"/>
    <lineage>
        <taxon>Archaea</taxon>
        <taxon>Methanobacteriati</taxon>
        <taxon>Methanobacteriota</taxon>
        <taxon>Stenosarchaea group</taxon>
        <taxon>Halobacteria</taxon>
        <taxon>Halobacteriales</taxon>
        <taxon>Haloarculaceae</taxon>
        <taxon>Halovenus</taxon>
    </lineage>
</organism>
<comment type="caution">
    <text evidence="1">The sequence shown here is derived from an EMBL/GenBank/DDBJ whole genome shotgun (WGS) entry which is preliminary data.</text>
</comment>
<gene>
    <name evidence="1" type="ORF">GRX03_03380</name>
</gene>
<name>A0A6B0T611_9EURY</name>
<dbReference type="AlphaFoldDB" id="A0A6B0T611"/>
<sequence>MDEITTEMRDAIESEGYEVDDVTTNRDKLRISIRDPEASGEVLRELTYETLAEEDVLGFNVTTESTASGEINTVVSFRYRG</sequence>
<keyword evidence="2" id="KW-1185">Reference proteome</keyword>
<protein>
    <submittedName>
        <fullName evidence="1">Uncharacterized protein</fullName>
    </submittedName>
</protein>